<feature type="transmembrane region" description="Helical" evidence="1">
    <location>
        <begin position="12"/>
        <end position="30"/>
    </location>
</feature>
<evidence type="ECO:0000256" key="1">
    <source>
        <dbReference type="SAM" id="Phobius"/>
    </source>
</evidence>
<dbReference type="Proteomes" id="UP001165190">
    <property type="component" value="Unassembled WGS sequence"/>
</dbReference>
<dbReference type="OrthoDB" id="649865at2759"/>
<sequence length="95" mass="10385">MEIPQKLLKLKHPIILALSLLPIILFAPSFLTVLTYFWPLLLSTALFLVSVIFLGKTSAHSAASDSDPVDKAGQVLLDYVSGEPTQLTVDTYKAE</sequence>
<dbReference type="AlphaFoldDB" id="A0A9W7MPX8"/>
<protein>
    <submittedName>
        <fullName evidence="2">PSI-INTERACTING ROOT-CELL ENRICHED 1</fullName>
    </submittedName>
</protein>
<organism evidence="2 3">
    <name type="scientific">Hibiscus trionum</name>
    <name type="common">Flower of an hour</name>
    <dbReference type="NCBI Taxonomy" id="183268"/>
    <lineage>
        <taxon>Eukaryota</taxon>
        <taxon>Viridiplantae</taxon>
        <taxon>Streptophyta</taxon>
        <taxon>Embryophyta</taxon>
        <taxon>Tracheophyta</taxon>
        <taxon>Spermatophyta</taxon>
        <taxon>Magnoliopsida</taxon>
        <taxon>eudicotyledons</taxon>
        <taxon>Gunneridae</taxon>
        <taxon>Pentapetalae</taxon>
        <taxon>rosids</taxon>
        <taxon>malvids</taxon>
        <taxon>Malvales</taxon>
        <taxon>Malvaceae</taxon>
        <taxon>Malvoideae</taxon>
        <taxon>Hibiscus</taxon>
    </lineage>
</organism>
<proteinExistence type="predicted"/>
<evidence type="ECO:0000313" key="2">
    <source>
        <dbReference type="EMBL" id="GMJ10419.1"/>
    </source>
</evidence>
<dbReference type="PANTHER" id="PTHR34125:SF2">
    <property type="entry name" value="TRANSMEMBRANE PROTEIN"/>
    <property type="match status" value="1"/>
</dbReference>
<keyword evidence="1" id="KW-0472">Membrane</keyword>
<dbReference type="EMBL" id="BSYR01000056">
    <property type="protein sequence ID" value="GMJ10419.1"/>
    <property type="molecule type" value="Genomic_DNA"/>
</dbReference>
<reference evidence="2" key="1">
    <citation type="submission" date="2023-05" db="EMBL/GenBank/DDBJ databases">
        <title>Genome and transcriptome analyses reveal genes involved in the formation of fine ridges on petal epidermal cells in Hibiscus trionum.</title>
        <authorList>
            <person name="Koshimizu S."/>
            <person name="Masuda S."/>
            <person name="Ishii T."/>
            <person name="Shirasu K."/>
            <person name="Hoshino A."/>
            <person name="Arita M."/>
        </authorList>
    </citation>
    <scope>NUCLEOTIDE SEQUENCE</scope>
    <source>
        <strain evidence="2">Hamamatsu line</strain>
    </source>
</reference>
<keyword evidence="1" id="KW-1133">Transmembrane helix</keyword>
<evidence type="ECO:0000313" key="3">
    <source>
        <dbReference type="Proteomes" id="UP001165190"/>
    </source>
</evidence>
<accession>A0A9W7MPX8</accession>
<keyword evidence="1" id="KW-0812">Transmembrane</keyword>
<gene>
    <name evidence="2" type="ORF">HRI_004711100</name>
</gene>
<comment type="caution">
    <text evidence="2">The sequence shown here is derived from an EMBL/GenBank/DDBJ whole genome shotgun (WGS) entry which is preliminary data.</text>
</comment>
<dbReference type="PANTHER" id="PTHR34125">
    <property type="entry name" value="OS01G0762900 PROTEIN"/>
    <property type="match status" value="1"/>
</dbReference>
<keyword evidence="3" id="KW-1185">Reference proteome</keyword>
<name>A0A9W7MPX8_HIBTR</name>
<feature type="transmembrane region" description="Helical" evidence="1">
    <location>
        <begin position="36"/>
        <end position="54"/>
    </location>
</feature>